<dbReference type="PANTHER" id="PTHR34388:SF1">
    <property type="entry name" value="DNA POLYMERASE III SUBUNIT DELTA"/>
    <property type="match status" value="1"/>
</dbReference>
<accession>G5KDK2</accession>
<dbReference type="EC" id="2.7.7.7" evidence="1"/>
<gene>
    <name evidence="11" type="primary">holA</name>
    <name evidence="11" type="ORF">STRUR_0646</name>
</gene>
<dbReference type="GO" id="GO:0006261">
    <property type="term" value="P:DNA-templated DNA replication"/>
    <property type="evidence" value="ECO:0007669"/>
    <property type="project" value="TreeGrafter"/>
</dbReference>
<dbReference type="SUPFAM" id="SSF48019">
    <property type="entry name" value="post-AAA+ oligomerization domain-like"/>
    <property type="match status" value="1"/>
</dbReference>
<reference evidence="11 12" key="1">
    <citation type="journal article" date="2014" name="Int. J. Syst. Evol. Microbiol.">
        <title>Phylogenomics and the dynamic genome evolution of the genus Streptococcus.</title>
        <authorList>
            <consortium name="The Broad Institute Genome Sequencing Platform"/>
            <person name="Richards V.P."/>
            <person name="Palmer S.R."/>
            <person name="Pavinski Bitar P.D."/>
            <person name="Qin X."/>
            <person name="Weinstock G.M."/>
            <person name="Highlander S.K."/>
            <person name="Town C.D."/>
            <person name="Burne R.A."/>
            <person name="Stanhope M.J."/>
        </authorList>
    </citation>
    <scope>NUCLEOTIDE SEQUENCE [LARGE SCALE GENOMIC DNA]</scope>
    <source>
        <strain evidence="11 12">2285-97</strain>
    </source>
</reference>
<name>G5KDK2_9STRE</name>
<dbReference type="STRING" id="764291.STRUR_0646"/>
<sequence>MIAIEEMNKLSKKNLDLVTVISGEDLGQYSQLKETFLKQIAFSSEDLSYSYFDMSETEYADIEMDLLSLPFFEEQKIIILDLFYDLTTDKRHFLGESELKRFEAYLEKPLESNRVVIFAPGKLDGKRRIVKLLKRDASLYEANPLKDGELKQYFQKVIKDKGMIFEDDAFEKLLVKSNFQFNDISKNILFLESFVGQKRISHSDIDEAVPKNLHDNLFDLSQFIVNGKVDEANQLVSDLRLQNEDDIKLISIMTGQFRLYLQVQILKNKGKTQQQMVSELSEYFGRKVNPYQIKYALRDSNNLSISFLKSAIIHLIKIDFDIKKGVYEKQYLFDITMLKIATLAKNEKVY</sequence>
<protein>
    <recommendedName>
        <fullName evidence="2">DNA polymerase III subunit delta</fullName>
        <ecNumber evidence="1">2.7.7.7</ecNumber>
    </recommendedName>
</protein>
<evidence type="ECO:0000313" key="12">
    <source>
        <dbReference type="Proteomes" id="UP000005388"/>
    </source>
</evidence>
<dbReference type="InterPro" id="IPR008921">
    <property type="entry name" value="DNA_pol3_clamp-load_cplx_C"/>
</dbReference>
<keyword evidence="6" id="KW-0239">DNA-directed DNA polymerase</keyword>
<dbReference type="eggNOG" id="COG1466">
    <property type="taxonomic scope" value="Bacteria"/>
</dbReference>
<dbReference type="PANTHER" id="PTHR34388">
    <property type="entry name" value="DNA POLYMERASE III SUBUNIT DELTA"/>
    <property type="match status" value="1"/>
</dbReference>
<proteinExistence type="inferred from homology"/>
<comment type="caution">
    <text evidence="11">The sequence shown here is derived from an EMBL/GenBank/DDBJ whole genome shotgun (WGS) entry which is preliminary data.</text>
</comment>
<evidence type="ECO:0000259" key="9">
    <source>
        <dbReference type="Pfam" id="PF06144"/>
    </source>
</evidence>
<evidence type="ECO:0000256" key="4">
    <source>
        <dbReference type="ARBA" id="ARBA00022695"/>
    </source>
</evidence>
<dbReference type="NCBIfam" id="TIGR01128">
    <property type="entry name" value="holA"/>
    <property type="match status" value="1"/>
</dbReference>
<dbReference type="Gene3D" id="3.40.50.300">
    <property type="entry name" value="P-loop containing nucleotide triphosphate hydrolases"/>
    <property type="match status" value="1"/>
</dbReference>
<dbReference type="InterPro" id="IPR005790">
    <property type="entry name" value="DNA_polIII_delta"/>
</dbReference>
<dbReference type="Gene3D" id="1.20.272.10">
    <property type="match status" value="1"/>
</dbReference>
<keyword evidence="3 11" id="KW-0808">Transferase</keyword>
<dbReference type="AlphaFoldDB" id="G5KDK2"/>
<keyword evidence="12" id="KW-1185">Reference proteome</keyword>
<dbReference type="Pfam" id="PF21694">
    <property type="entry name" value="DNA_pol3_delta_C"/>
    <property type="match status" value="1"/>
</dbReference>
<dbReference type="SUPFAM" id="SSF52540">
    <property type="entry name" value="P-loop containing nucleoside triphosphate hydrolases"/>
    <property type="match status" value="1"/>
</dbReference>
<dbReference type="GO" id="GO:0003677">
    <property type="term" value="F:DNA binding"/>
    <property type="evidence" value="ECO:0007669"/>
    <property type="project" value="InterPro"/>
</dbReference>
<comment type="catalytic activity">
    <reaction evidence="8">
        <text>DNA(n) + a 2'-deoxyribonucleoside 5'-triphosphate = DNA(n+1) + diphosphate</text>
        <dbReference type="Rhea" id="RHEA:22508"/>
        <dbReference type="Rhea" id="RHEA-COMP:17339"/>
        <dbReference type="Rhea" id="RHEA-COMP:17340"/>
        <dbReference type="ChEBI" id="CHEBI:33019"/>
        <dbReference type="ChEBI" id="CHEBI:61560"/>
        <dbReference type="ChEBI" id="CHEBI:173112"/>
        <dbReference type="EC" id="2.7.7.7"/>
    </reaction>
</comment>
<dbReference type="EMBL" id="AEUZ02000001">
    <property type="protein sequence ID" value="EHJ57492.1"/>
    <property type="molecule type" value="Genomic_DNA"/>
</dbReference>
<dbReference type="InterPro" id="IPR027417">
    <property type="entry name" value="P-loop_NTPase"/>
</dbReference>
<evidence type="ECO:0000256" key="7">
    <source>
        <dbReference type="ARBA" id="ARBA00034754"/>
    </source>
</evidence>
<dbReference type="RefSeq" id="WP_006740200.1">
    <property type="nucleotide sequence ID" value="NZ_AEUZ02000001.1"/>
</dbReference>
<dbReference type="InterPro" id="IPR010372">
    <property type="entry name" value="DNA_pol3_delta_N"/>
</dbReference>
<organism evidence="11 12">
    <name type="scientific">Streptococcus urinalis 2285-97</name>
    <dbReference type="NCBI Taxonomy" id="764291"/>
    <lineage>
        <taxon>Bacteria</taxon>
        <taxon>Bacillati</taxon>
        <taxon>Bacillota</taxon>
        <taxon>Bacilli</taxon>
        <taxon>Lactobacillales</taxon>
        <taxon>Streptococcaceae</taxon>
        <taxon>Streptococcus</taxon>
    </lineage>
</organism>
<evidence type="ECO:0000256" key="8">
    <source>
        <dbReference type="ARBA" id="ARBA00049244"/>
    </source>
</evidence>
<feature type="domain" description="DNA polymerase III delta subunit-like C-terminal" evidence="10">
    <location>
        <begin position="215"/>
        <end position="340"/>
    </location>
</feature>
<evidence type="ECO:0000256" key="3">
    <source>
        <dbReference type="ARBA" id="ARBA00022679"/>
    </source>
</evidence>
<dbReference type="InterPro" id="IPR048466">
    <property type="entry name" value="DNA_pol3_delta-like_C"/>
</dbReference>
<comment type="similarity">
    <text evidence="7">Belongs to the DNA polymerase HolA subunit family.</text>
</comment>
<evidence type="ECO:0000256" key="5">
    <source>
        <dbReference type="ARBA" id="ARBA00022705"/>
    </source>
</evidence>
<evidence type="ECO:0000256" key="6">
    <source>
        <dbReference type="ARBA" id="ARBA00022932"/>
    </source>
</evidence>
<evidence type="ECO:0000313" key="11">
    <source>
        <dbReference type="EMBL" id="EHJ57492.1"/>
    </source>
</evidence>
<keyword evidence="4 11" id="KW-0548">Nucleotidyltransferase</keyword>
<dbReference type="GO" id="GO:0003887">
    <property type="term" value="F:DNA-directed DNA polymerase activity"/>
    <property type="evidence" value="ECO:0007669"/>
    <property type="project" value="UniProtKB-KW"/>
</dbReference>
<dbReference type="Proteomes" id="UP000005388">
    <property type="component" value="Unassembled WGS sequence"/>
</dbReference>
<evidence type="ECO:0000256" key="2">
    <source>
        <dbReference type="ARBA" id="ARBA00017703"/>
    </source>
</evidence>
<feature type="domain" description="DNA polymerase III delta N-terminal" evidence="9">
    <location>
        <begin position="20"/>
        <end position="142"/>
    </location>
</feature>
<evidence type="ECO:0000259" key="10">
    <source>
        <dbReference type="Pfam" id="PF21694"/>
    </source>
</evidence>
<keyword evidence="5" id="KW-0235">DNA replication</keyword>
<dbReference type="Pfam" id="PF06144">
    <property type="entry name" value="DNA_pol3_delta"/>
    <property type="match status" value="1"/>
</dbReference>
<evidence type="ECO:0000256" key="1">
    <source>
        <dbReference type="ARBA" id="ARBA00012417"/>
    </source>
</evidence>
<dbReference type="GO" id="GO:0009360">
    <property type="term" value="C:DNA polymerase III complex"/>
    <property type="evidence" value="ECO:0007669"/>
    <property type="project" value="InterPro"/>
</dbReference>